<comment type="caution">
    <text evidence="1">The sequence shown here is derived from an EMBL/GenBank/DDBJ whole genome shotgun (WGS) entry which is preliminary data.</text>
</comment>
<evidence type="ECO:0000313" key="2">
    <source>
        <dbReference type="Proteomes" id="UP001302321"/>
    </source>
</evidence>
<reference evidence="1" key="2">
    <citation type="submission" date="2023-05" db="EMBL/GenBank/DDBJ databases">
        <authorList>
            <consortium name="Lawrence Berkeley National Laboratory"/>
            <person name="Steindorff A."/>
            <person name="Hensen N."/>
            <person name="Bonometti L."/>
            <person name="Westerberg I."/>
            <person name="Brannstrom I.O."/>
            <person name="Guillou S."/>
            <person name="Cros-Aarteil S."/>
            <person name="Calhoun S."/>
            <person name="Haridas S."/>
            <person name="Kuo A."/>
            <person name="Mondo S."/>
            <person name="Pangilinan J."/>
            <person name="Riley R."/>
            <person name="Labutti K."/>
            <person name="Andreopoulos B."/>
            <person name="Lipzen A."/>
            <person name="Chen C."/>
            <person name="Yanf M."/>
            <person name="Daum C."/>
            <person name="Ng V."/>
            <person name="Clum A."/>
            <person name="Ohm R."/>
            <person name="Martin F."/>
            <person name="Silar P."/>
            <person name="Natvig D."/>
            <person name="Lalanne C."/>
            <person name="Gautier V."/>
            <person name="Ament-Velasquez S.L."/>
            <person name="Kruys A."/>
            <person name="Hutchinson M.I."/>
            <person name="Powell A.J."/>
            <person name="Barry K."/>
            <person name="Miller A.N."/>
            <person name="Grigoriev I.V."/>
            <person name="Debuchy R."/>
            <person name="Gladieux P."/>
            <person name="Thoren M.H."/>
            <person name="Johannesson H."/>
        </authorList>
    </citation>
    <scope>NUCLEOTIDE SEQUENCE</scope>
    <source>
        <strain evidence="1">CBS 892.96</strain>
    </source>
</reference>
<accession>A0AAN6WG61</accession>
<reference evidence="1" key="1">
    <citation type="journal article" date="2023" name="Mol. Phylogenet. Evol.">
        <title>Genome-scale phylogeny and comparative genomics of the fungal order Sordariales.</title>
        <authorList>
            <person name="Hensen N."/>
            <person name="Bonometti L."/>
            <person name="Westerberg I."/>
            <person name="Brannstrom I.O."/>
            <person name="Guillou S."/>
            <person name="Cros-Aarteil S."/>
            <person name="Calhoun S."/>
            <person name="Haridas S."/>
            <person name="Kuo A."/>
            <person name="Mondo S."/>
            <person name="Pangilinan J."/>
            <person name="Riley R."/>
            <person name="LaButti K."/>
            <person name="Andreopoulos B."/>
            <person name="Lipzen A."/>
            <person name="Chen C."/>
            <person name="Yan M."/>
            <person name="Daum C."/>
            <person name="Ng V."/>
            <person name="Clum A."/>
            <person name="Steindorff A."/>
            <person name="Ohm R.A."/>
            <person name="Martin F."/>
            <person name="Silar P."/>
            <person name="Natvig D.O."/>
            <person name="Lalanne C."/>
            <person name="Gautier V."/>
            <person name="Ament-Velasquez S.L."/>
            <person name="Kruys A."/>
            <person name="Hutchinson M.I."/>
            <person name="Powell A.J."/>
            <person name="Barry K."/>
            <person name="Miller A.N."/>
            <person name="Grigoriev I.V."/>
            <person name="Debuchy R."/>
            <person name="Gladieux P."/>
            <person name="Hiltunen Thoren M."/>
            <person name="Johannesson H."/>
        </authorList>
    </citation>
    <scope>NUCLEOTIDE SEQUENCE</scope>
    <source>
        <strain evidence="1">CBS 892.96</strain>
    </source>
</reference>
<dbReference type="AlphaFoldDB" id="A0AAN6WG61"/>
<keyword evidence="2" id="KW-1185">Reference proteome</keyword>
<gene>
    <name evidence="1" type="ORF">QBC36DRAFT_317630</name>
</gene>
<proteinExistence type="predicted"/>
<dbReference type="Proteomes" id="UP001302321">
    <property type="component" value="Unassembled WGS sequence"/>
</dbReference>
<protein>
    <submittedName>
        <fullName evidence="1">Uncharacterized protein</fullName>
    </submittedName>
</protein>
<sequence>MRRSISWRLTTTYDNLWPFALVAFIFITAGPAAAFADPGIRWWPHPPLCLSLVPCLWEHRANIDGPPGTESVGEAHLKKVVD</sequence>
<evidence type="ECO:0000313" key="1">
    <source>
        <dbReference type="EMBL" id="KAK4181459.1"/>
    </source>
</evidence>
<name>A0AAN6WG61_9PEZI</name>
<dbReference type="EMBL" id="MU866086">
    <property type="protein sequence ID" value="KAK4181459.1"/>
    <property type="molecule type" value="Genomic_DNA"/>
</dbReference>
<organism evidence="1 2">
    <name type="scientific">Triangularia setosa</name>
    <dbReference type="NCBI Taxonomy" id="2587417"/>
    <lineage>
        <taxon>Eukaryota</taxon>
        <taxon>Fungi</taxon>
        <taxon>Dikarya</taxon>
        <taxon>Ascomycota</taxon>
        <taxon>Pezizomycotina</taxon>
        <taxon>Sordariomycetes</taxon>
        <taxon>Sordariomycetidae</taxon>
        <taxon>Sordariales</taxon>
        <taxon>Podosporaceae</taxon>
        <taxon>Triangularia</taxon>
    </lineage>
</organism>